<dbReference type="InterPro" id="IPR029000">
    <property type="entry name" value="Cyclophilin-like_dom_sf"/>
</dbReference>
<dbReference type="InterPro" id="IPR041183">
    <property type="entry name" value="Cyclophilin-like"/>
</dbReference>
<evidence type="ECO:0000313" key="2">
    <source>
        <dbReference type="EMBL" id="HIQ82828.1"/>
    </source>
</evidence>
<proteinExistence type="predicted"/>
<evidence type="ECO:0000259" key="1">
    <source>
        <dbReference type="Pfam" id="PF18050"/>
    </source>
</evidence>
<accession>A0A9D0ZLW3</accession>
<gene>
    <name evidence="2" type="ORF">IAA52_06965</name>
</gene>
<protein>
    <recommendedName>
        <fullName evidence="1">Cyclophilin-like domain-containing protein</fullName>
    </recommendedName>
</protein>
<name>A0A9D0ZLW3_9FIRM</name>
<sequence length="124" mass="13411">QVLLTAGDIEVVITLNDSQAAADFAGMLPLELTLIERSSFAKGMRLPRTLSTDEETTREYSIGDFGYWDVGAELAIFYDDLHEQTGVPVIPLGRAESGAETLRDASGTARLELLPVQDVEGPDV</sequence>
<dbReference type="Pfam" id="PF18050">
    <property type="entry name" value="Cyclophil_like2"/>
    <property type="match status" value="1"/>
</dbReference>
<dbReference type="Proteomes" id="UP000824260">
    <property type="component" value="Unassembled WGS sequence"/>
</dbReference>
<dbReference type="AlphaFoldDB" id="A0A9D0ZLW3"/>
<evidence type="ECO:0000313" key="3">
    <source>
        <dbReference type="Proteomes" id="UP000824260"/>
    </source>
</evidence>
<comment type="caution">
    <text evidence="2">The sequence shown here is derived from an EMBL/GenBank/DDBJ whole genome shotgun (WGS) entry which is preliminary data.</text>
</comment>
<dbReference type="EMBL" id="DVFZ01000070">
    <property type="protein sequence ID" value="HIQ82828.1"/>
    <property type="molecule type" value="Genomic_DNA"/>
</dbReference>
<dbReference type="SUPFAM" id="SSF50891">
    <property type="entry name" value="Cyclophilin-like"/>
    <property type="match status" value="1"/>
</dbReference>
<feature type="domain" description="Cyclophilin-like" evidence="1">
    <location>
        <begin position="4"/>
        <end position="111"/>
    </location>
</feature>
<dbReference type="Gene3D" id="2.40.100.20">
    <property type="match status" value="1"/>
</dbReference>
<feature type="non-terminal residue" evidence="2">
    <location>
        <position position="1"/>
    </location>
</feature>
<reference evidence="2" key="2">
    <citation type="journal article" date="2021" name="PeerJ">
        <title>Extensive microbial diversity within the chicken gut microbiome revealed by metagenomics and culture.</title>
        <authorList>
            <person name="Gilroy R."/>
            <person name="Ravi A."/>
            <person name="Getino M."/>
            <person name="Pursley I."/>
            <person name="Horton D.L."/>
            <person name="Alikhan N.F."/>
            <person name="Baker D."/>
            <person name="Gharbi K."/>
            <person name="Hall N."/>
            <person name="Watson M."/>
            <person name="Adriaenssens E.M."/>
            <person name="Foster-Nyarko E."/>
            <person name="Jarju S."/>
            <person name="Secka A."/>
            <person name="Antonio M."/>
            <person name="Oren A."/>
            <person name="Chaudhuri R.R."/>
            <person name="La Ragione R."/>
            <person name="Hildebrand F."/>
            <person name="Pallen M.J."/>
        </authorList>
    </citation>
    <scope>NUCLEOTIDE SEQUENCE</scope>
    <source>
        <strain evidence="2">ChiSjej6B24-2974</strain>
    </source>
</reference>
<organism evidence="2 3">
    <name type="scientific">Candidatus Pullichristensenella stercorigallinarum</name>
    <dbReference type="NCBI Taxonomy" id="2840909"/>
    <lineage>
        <taxon>Bacteria</taxon>
        <taxon>Bacillati</taxon>
        <taxon>Bacillota</taxon>
        <taxon>Clostridia</taxon>
        <taxon>Candidatus Pullichristensenella</taxon>
    </lineage>
</organism>
<reference evidence="2" key="1">
    <citation type="submission" date="2020-10" db="EMBL/GenBank/DDBJ databases">
        <authorList>
            <person name="Gilroy R."/>
        </authorList>
    </citation>
    <scope>NUCLEOTIDE SEQUENCE</scope>
    <source>
        <strain evidence="2">ChiSjej6B24-2974</strain>
    </source>
</reference>